<accession>A0A8I5N0Y6</accession>
<proteinExistence type="predicted"/>
<dbReference type="PRINTS" id="PR02045">
    <property type="entry name" value="F138DOMAIN"/>
</dbReference>
<evidence type="ECO:0000313" key="1">
    <source>
        <dbReference type="Ensembl" id="ENSPANP00000049088.1"/>
    </source>
</evidence>
<dbReference type="OMA" id="RTQVIFC"/>
<dbReference type="Proteomes" id="UP000028761">
    <property type="component" value="Chromosome 1"/>
</dbReference>
<dbReference type="Ensembl" id="ENSPANT00000078220.1">
    <property type="protein sequence ID" value="ENSPANP00000049088.1"/>
    <property type="gene ID" value="ENSPANG00000039602.1"/>
</dbReference>
<dbReference type="AlphaFoldDB" id="A0A8I5N0Y6"/>
<name>A0A8I5N0Y6_PAPAN</name>
<reference evidence="1" key="2">
    <citation type="submission" date="2025-08" db="UniProtKB">
        <authorList>
            <consortium name="Ensembl"/>
        </authorList>
    </citation>
    <scope>IDENTIFICATION</scope>
</reference>
<reference evidence="1" key="3">
    <citation type="submission" date="2025-09" db="UniProtKB">
        <authorList>
            <consortium name="Ensembl"/>
        </authorList>
    </citation>
    <scope>IDENTIFICATION</scope>
</reference>
<keyword evidence="2" id="KW-1185">Reference proteome</keyword>
<dbReference type="PANTHER" id="PTHR12138">
    <property type="entry name" value="PRIMATE-EXPANDED PROTEIN FAMILY"/>
    <property type="match status" value="1"/>
</dbReference>
<dbReference type="GeneTree" id="ENSGT00940000166143"/>
<dbReference type="PANTHER" id="PTHR12138:SF154">
    <property type="entry name" value="PROTEIN-SERINE_THREONINE PHOSPHATASE"/>
    <property type="match status" value="1"/>
</dbReference>
<sequence length="121" mass="13165">MLKGLTLLPRLECSDTISAHCSFNLPGSGDPPTLASQVAETTSSCHRTQVIFCLCFVDTRSHYVAQAGLELLSLSNEPTLASQSAGITGVCHCTQPQLFFWSVFIEGYSVPGTVRDNRQHY</sequence>
<organism evidence="1 2">
    <name type="scientific">Papio anubis</name>
    <name type="common">Olive baboon</name>
    <dbReference type="NCBI Taxonomy" id="9555"/>
    <lineage>
        <taxon>Eukaryota</taxon>
        <taxon>Metazoa</taxon>
        <taxon>Chordata</taxon>
        <taxon>Craniata</taxon>
        <taxon>Vertebrata</taxon>
        <taxon>Euteleostomi</taxon>
        <taxon>Mammalia</taxon>
        <taxon>Eutheria</taxon>
        <taxon>Euarchontoglires</taxon>
        <taxon>Primates</taxon>
        <taxon>Haplorrhini</taxon>
        <taxon>Catarrhini</taxon>
        <taxon>Cercopithecidae</taxon>
        <taxon>Cercopithecinae</taxon>
        <taxon>Papio</taxon>
    </lineage>
</organism>
<reference evidence="1 2" key="1">
    <citation type="submission" date="2012-03" db="EMBL/GenBank/DDBJ databases">
        <title>Whole Genome Assembly of Papio anubis.</title>
        <authorList>
            <person name="Liu Y.L."/>
            <person name="Abraham K.A."/>
            <person name="Akbar H.A."/>
            <person name="Ali S.A."/>
            <person name="Anosike U.A."/>
            <person name="Aqrawi P.A."/>
            <person name="Arias F.A."/>
            <person name="Attaway T.A."/>
            <person name="Awwad R.A."/>
            <person name="Babu C.B."/>
            <person name="Bandaranaike D.B."/>
            <person name="Battles P.B."/>
            <person name="Bell A.B."/>
            <person name="Beltran B.B."/>
            <person name="Berhane-Mersha D.B."/>
            <person name="Bess C.B."/>
            <person name="Bickham C.B."/>
            <person name="Bolden T.B."/>
            <person name="Carter K.C."/>
            <person name="Chau D.C."/>
            <person name="Chavez A.C."/>
            <person name="Clerc-Blankenburg K.C."/>
            <person name="Coyle M.C."/>
            <person name="Dao M.D."/>
            <person name="Davila M.L.D."/>
            <person name="Davy-Carroll L.D."/>
            <person name="Denson S.D."/>
            <person name="Dinh H.D."/>
            <person name="Fernandez S.F."/>
            <person name="Fernando P.F."/>
            <person name="Forbes L.F."/>
            <person name="Francis C.F."/>
            <person name="Francisco L.F."/>
            <person name="Fu Q.F."/>
            <person name="Garcia-Iii R.G."/>
            <person name="Garrett T.G."/>
            <person name="Gross S.G."/>
            <person name="Gubbala S.G."/>
            <person name="Hirani K.H."/>
            <person name="Hogues M.H."/>
            <person name="Hollins B.H."/>
            <person name="Jackson L.J."/>
            <person name="Javaid M.J."/>
            <person name="Jhangiani S.J."/>
            <person name="Johnson A.J."/>
            <person name="Johnson B.J."/>
            <person name="Jones J.J."/>
            <person name="Joshi V.J."/>
            <person name="Kalu J.K."/>
            <person name="Khan N.K."/>
            <person name="Korchina V.K."/>
            <person name="Kovar C.K."/>
            <person name="Lago L.L."/>
            <person name="Lara F.L."/>
            <person name="Le T.-K.L."/>
            <person name="Lee S.L."/>
            <person name="Legall-Iii F.L."/>
            <person name="Lemon S.L."/>
            <person name="Liu J.L."/>
            <person name="Liu Y.-S.L."/>
            <person name="Liyanage D.L."/>
            <person name="Lopez J.L."/>
            <person name="Lorensuhewa L.L."/>
            <person name="Mata R.M."/>
            <person name="Mathew T.M."/>
            <person name="Mercado C.M."/>
            <person name="Mercado I.M."/>
            <person name="Morales K.M."/>
            <person name="Morgan M.M."/>
            <person name="Munidasa M.M."/>
            <person name="Ngo D.N."/>
            <person name="Nguyen L.N."/>
            <person name="Nguyen T.N."/>
            <person name="Nguyen N.N."/>
            <person name="Obregon M.O."/>
            <person name="Okwuonu G.O."/>
            <person name="Ongeri F.O."/>
            <person name="Onwere C.O."/>
            <person name="Osifeso I.O."/>
            <person name="Parra A.P."/>
            <person name="Patil S.P."/>
            <person name="Perez A.P."/>
            <person name="Perez Y.P."/>
            <person name="Pham C.P."/>
            <person name="Pu L.-L.P."/>
            <person name="Puazo M.P."/>
            <person name="Quiroz J.Q."/>
            <person name="Rouhana J.R."/>
            <person name="Ruiz M.R."/>
            <person name="Ruiz S.-J.R."/>
            <person name="Saada N.S."/>
            <person name="Santibanez J.S."/>
            <person name="Scheel M.S."/>
            <person name="Schneider B.S."/>
            <person name="Simmons D.S."/>
            <person name="Sisson I.S."/>
            <person name="Tang L.-Y.T."/>
            <person name="Thornton R.T."/>
            <person name="Tisius J.T."/>
            <person name="Toledanes G.T."/>
            <person name="Trejos Z.T."/>
            <person name="Usmani K.U."/>
            <person name="Varghese R.V."/>
            <person name="Vattathil S.V."/>
            <person name="Vee V.V."/>
            <person name="Walker D.W."/>
            <person name="Weissenberger G.W."/>
            <person name="White C.W."/>
            <person name="Williams A.W."/>
            <person name="Woodworth J.W."/>
            <person name="Wright R.W."/>
            <person name="Zhu Y.Z."/>
            <person name="Han Y.H."/>
            <person name="Newsham I.N."/>
            <person name="Nazareth L.N."/>
            <person name="Worley K.W."/>
            <person name="Muzny D.M."/>
            <person name="Rogers J.R."/>
            <person name="Gibbs R.G."/>
        </authorList>
    </citation>
    <scope>NUCLEOTIDE SEQUENCE [LARGE SCALE GENOMIC DNA]</scope>
</reference>
<evidence type="ECO:0000313" key="2">
    <source>
        <dbReference type="Proteomes" id="UP000028761"/>
    </source>
</evidence>
<protein>
    <submittedName>
        <fullName evidence="1">Uncharacterized protein</fullName>
    </submittedName>
</protein>